<dbReference type="Pfam" id="PF02518">
    <property type="entry name" value="HATPase_c"/>
    <property type="match status" value="1"/>
</dbReference>
<keyword evidence="3" id="KW-0902">Two-component regulatory system</keyword>
<feature type="transmembrane region" description="Helical" evidence="4">
    <location>
        <begin position="142"/>
        <end position="163"/>
    </location>
</feature>
<evidence type="ECO:0000259" key="5">
    <source>
        <dbReference type="SMART" id="SM00387"/>
    </source>
</evidence>
<keyword evidence="4" id="KW-0812">Transmembrane</keyword>
<dbReference type="PANTHER" id="PTHR24421">
    <property type="entry name" value="NITRATE/NITRITE SENSOR PROTEIN NARX-RELATED"/>
    <property type="match status" value="1"/>
</dbReference>
<keyword evidence="4" id="KW-1133">Transmembrane helix</keyword>
<keyword evidence="7" id="KW-1185">Reference proteome</keyword>
<comment type="caution">
    <text evidence="6">The sequence shown here is derived from an EMBL/GenBank/DDBJ whole genome shotgun (WGS) entry which is preliminary data.</text>
</comment>
<feature type="transmembrane region" description="Helical" evidence="4">
    <location>
        <begin position="86"/>
        <end position="106"/>
    </location>
</feature>
<dbReference type="InterPro" id="IPR036890">
    <property type="entry name" value="HATPase_C_sf"/>
</dbReference>
<feature type="transmembrane region" description="Helical" evidence="4">
    <location>
        <begin position="175"/>
        <end position="194"/>
    </location>
</feature>
<feature type="domain" description="Histidine kinase/HSP90-like ATPase" evidence="5">
    <location>
        <begin position="531"/>
        <end position="655"/>
    </location>
</feature>
<accession>A0ABP7IA92</accession>
<gene>
    <name evidence="6" type="ORF">GCM10022226_37750</name>
</gene>
<keyword evidence="2" id="KW-0418">Kinase</keyword>
<evidence type="ECO:0000313" key="6">
    <source>
        <dbReference type="EMBL" id="GAA3813487.1"/>
    </source>
</evidence>
<keyword evidence="4" id="KW-0472">Membrane</keyword>
<dbReference type="Gene3D" id="3.30.565.10">
    <property type="entry name" value="Histidine kinase-like ATPase, C-terminal domain"/>
    <property type="match status" value="1"/>
</dbReference>
<dbReference type="EMBL" id="BAAAZR010000008">
    <property type="protein sequence ID" value="GAA3813487.1"/>
    <property type="molecule type" value="Genomic_DNA"/>
</dbReference>
<reference evidence="7" key="1">
    <citation type="journal article" date="2019" name="Int. J. Syst. Evol. Microbiol.">
        <title>The Global Catalogue of Microorganisms (GCM) 10K type strain sequencing project: providing services to taxonomists for standard genome sequencing and annotation.</title>
        <authorList>
            <consortium name="The Broad Institute Genomics Platform"/>
            <consortium name="The Broad Institute Genome Sequencing Center for Infectious Disease"/>
            <person name="Wu L."/>
            <person name="Ma J."/>
        </authorList>
    </citation>
    <scope>NUCLEOTIDE SEQUENCE [LARGE SCALE GENOMIC DNA]</scope>
    <source>
        <strain evidence="7">JCM 16908</strain>
    </source>
</reference>
<dbReference type="Gene3D" id="1.20.5.1930">
    <property type="match status" value="1"/>
</dbReference>
<evidence type="ECO:0000313" key="7">
    <source>
        <dbReference type="Proteomes" id="UP001500888"/>
    </source>
</evidence>
<dbReference type="Gene3D" id="3.30.450.40">
    <property type="match status" value="1"/>
</dbReference>
<dbReference type="InterPro" id="IPR003594">
    <property type="entry name" value="HATPase_dom"/>
</dbReference>
<protein>
    <recommendedName>
        <fullName evidence="5">Histidine kinase/HSP90-like ATPase domain-containing protein</fullName>
    </recommendedName>
</protein>
<evidence type="ECO:0000256" key="4">
    <source>
        <dbReference type="SAM" id="Phobius"/>
    </source>
</evidence>
<feature type="transmembrane region" description="Helical" evidence="4">
    <location>
        <begin position="52"/>
        <end position="74"/>
    </location>
</feature>
<evidence type="ECO:0000256" key="3">
    <source>
        <dbReference type="ARBA" id="ARBA00023012"/>
    </source>
</evidence>
<dbReference type="SUPFAM" id="SSF55781">
    <property type="entry name" value="GAF domain-like"/>
    <property type="match status" value="1"/>
</dbReference>
<keyword evidence="1" id="KW-0808">Transferase</keyword>
<sequence>MTAASLLATIAGAVLVLRATGMEWALAQHVTQAVLHTLAGWALIRSRAGSRVGLILLVMGTAAAAEVLLWGYALSHWPGWTAANSVTNWVWVLFFVPFFTVLPALFPDGRPVTPRWWPVVWAGALATAVAALAAAHDGVFDGIGLFLVAVAVLSLASLVVRWARSGTTARQQIKFLLYAAGYVIVVELIIDLLPHHVRQGAILLIPVAPTVAIALAILKYRLYGIDLVIRRTFVYLAVTGLAFCGYLAVVALVGNALSRAVSPQVALLAAAATAALIESGRRLFQRRMSGVLYGYRDRPLDALAELRRQLGQAATVEEIARRTTPLVADALRSPGVTLVLLHNGVPEEISTFGKPGKEPQTVPLVAQGEQIGSLLIGPRAAREPYNDRDLMLIAELGHHAAGALAAARLSAELDQAREQTIRSAAEERKRLRQDLHDGLGPLLSGAGLGLDGIRRGLAPGSRTESELNVISDQVRMATREVRRIIEAMQPGRLADLGLVAAVQEHLERCAALPDGPRITNRVSQVDELPAAVAEAAYLVILEAITNVQRHAGAQRCEVTLCQTRDSLRVQIHDDGRGIGRGYVAGVGISSMRRRVTSIGGSFDIGPCDAGSHAIGSLDAGPFDKGSHDIGPCHEGSHDIASGRGTTVTAVFPLESP</sequence>
<dbReference type="InterPro" id="IPR029016">
    <property type="entry name" value="GAF-like_dom_sf"/>
</dbReference>
<dbReference type="SUPFAM" id="SSF55874">
    <property type="entry name" value="ATPase domain of HSP90 chaperone/DNA topoisomerase II/histidine kinase"/>
    <property type="match status" value="1"/>
</dbReference>
<dbReference type="InterPro" id="IPR011712">
    <property type="entry name" value="Sig_transdc_His_kin_sub3_dim/P"/>
</dbReference>
<name>A0ABP7IA92_9ACTN</name>
<feature type="transmembrane region" description="Helical" evidence="4">
    <location>
        <begin position="118"/>
        <end position="136"/>
    </location>
</feature>
<proteinExistence type="predicted"/>
<organism evidence="6 7">
    <name type="scientific">Sphaerisporangium flaviroseum</name>
    <dbReference type="NCBI Taxonomy" id="509199"/>
    <lineage>
        <taxon>Bacteria</taxon>
        <taxon>Bacillati</taxon>
        <taxon>Actinomycetota</taxon>
        <taxon>Actinomycetes</taxon>
        <taxon>Streptosporangiales</taxon>
        <taxon>Streptosporangiaceae</taxon>
        <taxon>Sphaerisporangium</taxon>
    </lineage>
</organism>
<dbReference type="CDD" id="cd16917">
    <property type="entry name" value="HATPase_UhpB-NarQ-NarX-like"/>
    <property type="match status" value="1"/>
</dbReference>
<dbReference type="InterPro" id="IPR050482">
    <property type="entry name" value="Sensor_HK_TwoCompSys"/>
</dbReference>
<feature type="transmembrane region" description="Helical" evidence="4">
    <location>
        <begin position="232"/>
        <end position="254"/>
    </location>
</feature>
<dbReference type="Proteomes" id="UP001500888">
    <property type="component" value="Unassembled WGS sequence"/>
</dbReference>
<dbReference type="Pfam" id="PF07730">
    <property type="entry name" value="HisKA_3"/>
    <property type="match status" value="1"/>
</dbReference>
<evidence type="ECO:0000256" key="1">
    <source>
        <dbReference type="ARBA" id="ARBA00022679"/>
    </source>
</evidence>
<feature type="transmembrane region" description="Helical" evidence="4">
    <location>
        <begin position="200"/>
        <end position="220"/>
    </location>
</feature>
<dbReference type="SMART" id="SM00387">
    <property type="entry name" value="HATPase_c"/>
    <property type="match status" value="1"/>
</dbReference>
<evidence type="ECO:0000256" key="2">
    <source>
        <dbReference type="ARBA" id="ARBA00022777"/>
    </source>
</evidence>